<protein>
    <submittedName>
        <fullName evidence="1">Uncharacterized protein</fullName>
    </submittedName>
</protein>
<comment type="caution">
    <text evidence="1">The sequence shown here is derived from an EMBL/GenBank/DDBJ whole genome shotgun (WGS) entry which is preliminary data.</text>
</comment>
<gene>
    <name evidence="1" type="ORF">QFC20_005980</name>
</gene>
<sequence>MSTQAGYSGGQQAAKQGRARARVVPDEVVRERQSHACYRVRIPPPDNLRPGQYADAAVTEYVRQLVVEADRIKNHRVANTFPRDPPTWSQALIDTAKVEPVDEPPTETPMWSLEFIDSPWADAQARFKAVAAHDQEWRREVKGARLELEAKWKEEKEAPPTDPRAAVAPVAVPPTPGAAPATPGPAAPATPAAATPSDPLVAPGSTAAGKKKPTTKPPTLSKAAQQANAKRLEEQRSAQQMTQELTRSMGRKRKAWMLGGGPGAGASPATPAPKTPTVDFKKRRKLDGMDVDGSPEPRTPGSPSPASPSPLGQRAPGFTAVPSGLNPHAKRVKSVAPEEVEPVKSESDKTPTPAPEEASPSTVYQFPEVPDRLTSLDVKTAYERRLRRGGSFRRVLENRYELLLLDFAKKEAAAWTASHAGGLAAAAAVQAKKEVKPGTGLLGMTRKSAGMLPTSAGAR</sequence>
<name>A0ACC2VHG2_9TREE</name>
<proteinExistence type="predicted"/>
<keyword evidence="2" id="KW-1185">Reference proteome</keyword>
<evidence type="ECO:0000313" key="1">
    <source>
        <dbReference type="EMBL" id="KAJ9098355.1"/>
    </source>
</evidence>
<organism evidence="1 2">
    <name type="scientific">Naganishia adeliensis</name>
    <dbReference type="NCBI Taxonomy" id="92952"/>
    <lineage>
        <taxon>Eukaryota</taxon>
        <taxon>Fungi</taxon>
        <taxon>Dikarya</taxon>
        <taxon>Basidiomycota</taxon>
        <taxon>Agaricomycotina</taxon>
        <taxon>Tremellomycetes</taxon>
        <taxon>Filobasidiales</taxon>
        <taxon>Filobasidiaceae</taxon>
        <taxon>Naganishia</taxon>
    </lineage>
</organism>
<reference evidence="1" key="1">
    <citation type="submission" date="2023-04" db="EMBL/GenBank/DDBJ databases">
        <title>Draft Genome sequencing of Naganishia species isolated from polar environments using Oxford Nanopore Technology.</title>
        <authorList>
            <person name="Leo P."/>
            <person name="Venkateswaran K."/>
        </authorList>
    </citation>
    <scope>NUCLEOTIDE SEQUENCE</scope>
    <source>
        <strain evidence="1">MNA-CCFEE 5262</strain>
    </source>
</reference>
<accession>A0ACC2VHG2</accession>
<evidence type="ECO:0000313" key="2">
    <source>
        <dbReference type="Proteomes" id="UP001230649"/>
    </source>
</evidence>
<dbReference type="Proteomes" id="UP001230649">
    <property type="component" value="Unassembled WGS sequence"/>
</dbReference>
<dbReference type="EMBL" id="JASBWS010000094">
    <property type="protein sequence ID" value="KAJ9098355.1"/>
    <property type="molecule type" value="Genomic_DNA"/>
</dbReference>